<protein>
    <submittedName>
        <fullName evidence="9">Aromatic compound dioxygenase</fullName>
    </submittedName>
</protein>
<feature type="domain" description="Catechol dioxygenase N-terminal" evidence="8">
    <location>
        <begin position="153"/>
        <end position="222"/>
    </location>
</feature>
<evidence type="ECO:0000256" key="4">
    <source>
        <dbReference type="ARBA" id="ARBA00022964"/>
    </source>
</evidence>
<dbReference type="InParanoid" id="A0A2H3E0U8"/>
<keyword evidence="6" id="KW-0408">Iron</keyword>
<name>A0A2H3E0U8_ARMGA</name>
<evidence type="ECO:0000256" key="1">
    <source>
        <dbReference type="ARBA" id="ARBA00001965"/>
    </source>
</evidence>
<keyword evidence="4 9" id="KW-0223">Dioxygenase</keyword>
<dbReference type="OrthoDB" id="5238185at2759"/>
<dbReference type="Gene3D" id="2.60.130.10">
    <property type="entry name" value="Aromatic compound dioxygenase"/>
    <property type="match status" value="2"/>
</dbReference>
<gene>
    <name evidence="9" type="ORF">ARMGADRAFT_1161508</name>
</gene>
<evidence type="ECO:0000256" key="2">
    <source>
        <dbReference type="ARBA" id="ARBA00007825"/>
    </source>
</evidence>
<organism evidence="9 10">
    <name type="scientific">Armillaria gallica</name>
    <name type="common">Bulbous honey fungus</name>
    <name type="synonym">Armillaria bulbosa</name>
    <dbReference type="NCBI Taxonomy" id="47427"/>
    <lineage>
        <taxon>Eukaryota</taxon>
        <taxon>Fungi</taxon>
        <taxon>Dikarya</taxon>
        <taxon>Basidiomycota</taxon>
        <taxon>Agaricomycotina</taxon>
        <taxon>Agaricomycetes</taxon>
        <taxon>Agaricomycetidae</taxon>
        <taxon>Agaricales</taxon>
        <taxon>Marasmiineae</taxon>
        <taxon>Physalacriaceae</taxon>
        <taxon>Armillaria</taxon>
    </lineage>
</organism>
<dbReference type="GO" id="GO:0008199">
    <property type="term" value="F:ferric iron binding"/>
    <property type="evidence" value="ECO:0007669"/>
    <property type="project" value="InterPro"/>
</dbReference>
<dbReference type="STRING" id="47427.A0A2H3E0U8"/>
<dbReference type="PANTHER" id="PTHR33711:SF7">
    <property type="entry name" value="INTRADIOL RING-CLEAVAGE DIOXYGENASES DOMAIN-CONTAINING PROTEIN-RELATED"/>
    <property type="match status" value="1"/>
</dbReference>
<dbReference type="Pfam" id="PF00775">
    <property type="entry name" value="Dioxygenase_C"/>
    <property type="match status" value="1"/>
</dbReference>
<accession>A0A2H3E0U8</accession>
<dbReference type="GO" id="GO:0009712">
    <property type="term" value="P:catechol-containing compound metabolic process"/>
    <property type="evidence" value="ECO:0007669"/>
    <property type="project" value="InterPro"/>
</dbReference>
<dbReference type="InterPro" id="IPR007535">
    <property type="entry name" value="Catechol_dOase_N"/>
</dbReference>
<evidence type="ECO:0000256" key="5">
    <source>
        <dbReference type="ARBA" id="ARBA00023002"/>
    </source>
</evidence>
<evidence type="ECO:0000256" key="6">
    <source>
        <dbReference type="ARBA" id="ARBA00023004"/>
    </source>
</evidence>
<dbReference type="PANTHER" id="PTHR33711">
    <property type="entry name" value="DIOXYGENASE, PUTATIVE (AFU_ORTHOLOGUE AFUA_2G02910)-RELATED"/>
    <property type="match status" value="1"/>
</dbReference>
<keyword evidence="3" id="KW-0479">Metal-binding</keyword>
<dbReference type="SUPFAM" id="SSF49482">
    <property type="entry name" value="Aromatic compound dioxygenase"/>
    <property type="match status" value="1"/>
</dbReference>
<dbReference type="InterPro" id="IPR050770">
    <property type="entry name" value="Intradiol_RC_Dioxygenase"/>
</dbReference>
<keyword evidence="10" id="KW-1185">Reference proteome</keyword>
<comment type="cofactor">
    <cofactor evidence="1">
        <name>Fe(3+)</name>
        <dbReference type="ChEBI" id="CHEBI:29034"/>
    </cofactor>
</comment>
<keyword evidence="5" id="KW-0560">Oxidoreductase</keyword>
<dbReference type="EMBL" id="KZ293647">
    <property type="protein sequence ID" value="PBK99940.1"/>
    <property type="molecule type" value="Genomic_DNA"/>
</dbReference>
<sequence length="341" mass="38147">MLFDQVTPKALVQFEGGQHGDSFLPYAGLPSWEQDDELSEDDERHQMAVVFSAFITTLETISFCTLAGGIDWRIKRVDGQTSIGFPNGRPLKRPPPPASFYPHLETTMDFSSAQIAEKISSLNEVQAITEKVHLSFSSCGFYYGRDSRTTGLDERMKFLFKNLVDHIHNFVRETSLTHAEWSATMDFLDRFRQEDRDIAVMSDILGVSALVDLMNSNKPPNATEDAVLGPLYTENTQILKNGDSIASEGKGDYLMDVWEADQHGVYDMQRSDYNDKPDCRGRFTTGEDGVFAFRAVKPSSYQAAAAGGPVIDLLNALNTHKYRPAHLHSKIVAPNYMELVT</sequence>
<evidence type="ECO:0000259" key="7">
    <source>
        <dbReference type="Pfam" id="PF00775"/>
    </source>
</evidence>
<dbReference type="InterPro" id="IPR015889">
    <property type="entry name" value="Intradiol_dOase_core"/>
</dbReference>
<feature type="domain" description="Intradiol ring-cleavage dioxygenases" evidence="7">
    <location>
        <begin position="252"/>
        <end position="341"/>
    </location>
</feature>
<evidence type="ECO:0000313" key="9">
    <source>
        <dbReference type="EMBL" id="PBK99940.1"/>
    </source>
</evidence>
<dbReference type="Pfam" id="PF04444">
    <property type="entry name" value="Dioxygenase_N"/>
    <property type="match status" value="1"/>
</dbReference>
<dbReference type="InterPro" id="IPR000627">
    <property type="entry name" value="Intradiol_dOase_C"/>
</dbReference>
<evidence type="ECO:0000313" key="10">
    <source>
        <dbReference type="Proteomes" id="UP000217790"/>
    </source>
</evidence>
<evidence type="ECO:0000256" key="3">
    <source>
        <dbReference type="ARBA" id="ARBA00022723"/>
    </source>
</evidence>
<dbReference type="GO" id="GO:0018576">
    <property type="term" value="F:catechol 1,2-dioxygenase activity"/>
    <property type="evidence" value="ECO:0007669"/>
    <property type="project" value="InterPro"/>
</dbReference>
<proteinExistence type="inferred from homology"/>
<evidence type="ECO:0000259" key="8">
    <source>
        <dbReference type="Pfam" id="PF04444"/>
    </source>
</evidence>
<reference evidence="10" key="1">
    <citation type="journal article" date="2017" name="Nat. Ecol. Evol.">
        <title>Genome expansion and lineage-specific genetic innovations in the forest pathogenic fungi Armillaria.</title>
        <authorList>
            <person name="Sipos G."/>
            <person name="Prasanna A.N."/>
            <person name="Walter M.C."/>
            <person name="O'Connor E."/>
            <person name="Balint B."/>
            <person name="Krizsan K."/>
            <person name="Kiss B."/>
            <person name="Hess J."/>
            <person name="Varga T."/>
            <person name="Slot J."/>
            <person name="Riley R."/>
            <person name="Boka B."/>
            <person name="Rigling D."/>
            <person name="Barry K."/>
            <person name="Lee J."/>
            <person name="Mihaltcheva S."/>
            <person name="LaButti K."/>
            <person name="Lipzen A."/>
            <person name="Waldron R."/>
            <person name="Moloney N.M."/>
            <person name="Sperisen C."/>
            <person name="Kredics L."/>
            <person name="Vagvoelgyi C."/>
            <person name="Patrignani A."/>
            <person name="Fitzpatrick D."/>
            <person name="Nagy I."/>
            <person name="Doyle S."/>
            <person name="Anderson J.B."/>
            <person name="Grigoriev I.V."/>
            <person name="Gueldener U."/>
            <person name="Muensterkoetter M."/>
            <person name="Nagy L.G."/>
        </authorList>
    </citation>
    <scope>NUCLEOTIDE SEQUENCE [LARGE SCALE GENOMIC DNA]</scope>
    <source>
        <strain evidence="10">Ar21-2</strain>
    </source>
</reference>
<comment type="similarity">
    <text evidence="2">Belongs to the intradiol ring-cleavage dioxygenase family.</text>
</comment>
<dbReference type="Proteomes" id="UP000217790">
    <property type="component" value="Unassembled WGS sequence"/>
</dbReference>
<dbReference type="AlphaFoldDB" id="A0A2H3E0U8"/>